<dbReference type="GeneID" id="33367870"/>
<protein>
    <submittedName>
        <fullName evidence="1">Uncharacterized protein</fullName>
    </submittedName>
</protein>
<dbReference type="EMBL" id="MF061171">
    <property type="protein sequence ID" value="ASA34622.1"/>
    <property type="molecule type" value="Genomic_DNA"/>
</dbReference>
<organism evidence="1">
    <name type="scientific">Downingia cuspidata</name>
    <dbReference type="NCBI Taxonomy" id="101772"/>
    <lineage>
        <taxon>Eukaryota</taxon>
        <taxon>Viridiplantae</taxon>
        <taxon>Streptophyta</taxon>
        <taxon>Embryophyta</taxon>
        <taxon>Tracheophyta</taxon>
        <taxon>Spermatophyta</taxon>
        <taxon>Magnoliopsida</taxon>
        <taxon>eudicotyledons</taxon>
        <taxon>Gunneridae</taxon>
        <taxon>Pentapetalae</taxon>
        <taxon>asterids</taxon>
        <taxon>campanulids</taxon>
        <taxon>Asterales</taxon>
        <taxon>Campanulaceae</taxon>
        <taxon>Downingia</taxon>
    </lineage>
</organism>
<reference evidence="1" key="1">
    <citation type="journal article" date="2017" name="Am. J. Bot.">
        <title>The East Asian origin of the giant lobelias.</title>
        <authorList>
            <person name="Knox E.B."/>
            <person name="Li C."/>
        </authorList>
    </citation>
    <scope>NUCLEOTIDE SEQUENCE</scope>
</reference>
<proteinExistence type="predicted"/>
<dbReference type="AlphaFoldDB" id="A0A1Z2QT06"/>
<name>A0A1Z2QT06_9ASTR</name>
<evidence type="ECO:0000313" key="1">
    <source>
        <dbReference type="EMBL" id="ASA34622.1"/>
    </source>
</evidence>
<dbReference type="RefSeq" id="YP_009403429.1">
    <property type="nucleotide sequence ID" value="NC_035359.1"/>
</dbReference>
<keyword evidence="1" id="KW-0934">Plastid</keyword>
<sequence length="236" mass="27236">MNKHPLNQKILRRFLELNPNSYLARLSLRYLLRWGLEKKSFRHQIALTYLLNKGFRTNSLVDRLALTYVLNRGLKKDSLVARLVRAYLGKRGLAKQSLFDPMACALKNLLTKGDKTNTLLEKMALIYFVKRCDEAVDKGVSVSGWGGVFRLAQVEGINLINRNFKVLVNTPGGWQTAKTAVAFRSIKALYQENTDEFRYNAELGYWTAALESLYHVENVVRERLRHLEKEENLEDD</sequence>
<accession>A0A1Z2QT06</accession>
<gene>
    <name evidence="1" type="primary">ORF236</name>
    <name evidence="1" type="ORF">Do_cus1Pt0612</name>
</gene>
<geneLocation type="plastid" evidence="1"/>